<dbReference type="Proteomes" id="UP001157502">
    <property type="component" value="Chromosome 5"/>
</dbReference>
<reference evidence="1" key="1">
    <citation type="submission" date="2021-05" db="EMBL/GenBank/DDBJ databases">
        <authorList>
            <person name="Pan Q."/>
            <person name="Jouanno E."/>
            <person name="Zahm M."/>
            <person name="Klopp C."/>
            <person name="Cabau C."/>
            <person name="Louis A."/>
            <person name="Berthelot C."/>
            <person name="Parey E."/>
            <person name="Roest Crollius H."/>
            <person name="Montfort J."/>
            <person name="Robinson-Rechavi M."/>
            <person name="Bouchez O."/>
            <person name="Lampietro C."/>
            <person name="Lopez Roques C."/>
            <person name="Donnadieu C."/>
            <person name="Postlethwait J."/>
            <person name="Bobe J."/>
            <person name="Dillon D."/>
            <person name="Chandos A."/>
            <person name="von Hippel F."/>
            <person name="Guiguen Y."/>
        </authorList>
    </citation>
    <scope>NUCLEOTIDE SEQUENCE</scope>
    <source>
        <strain evidence="1">YG-Jan2019</strain>
    </source>
</reference>
<evidence type="ECO:0000313" key="1">
    <source>
        <dbReference type="EMBL" id="KAJ8012332.1"/>
    </source>
</evidence>
<gene>
    <name evidence="1" type="ORF">DPEC_G00067560</name>
</gene>
<comment type="caution">
    <text evidence="1">The sequence shown here is derived from an EMBL/GenBank/DDBJ whole genome shotgun (WGS) entry which is preliminary data.</text>
</comment>
<evidence type="ECO:0000313" key="2">
    <source>
        <dbReference type="Proteomes" id="UP001157502"/>
    </source>
</evidence>
<protein>
    <submittedName>
        <fullName evidence="1">Uncharacterized protein</fullName>
    </submittedName>
</protein>
<name>A0ACC2H8V3_DALPE</name>
<sequence length="111" mass="11965">MVAASGSLVLQSSEALALCRSCVSLSLKRPGHNWRGTTEKPEECHSSSSAVACRNQSYLPVTWANLETNIYAGGCEMSQQPGRPEVHAEALLFLACGKTAERGQCRPENQD</sequence>
<proteinExistence type="predicted"/>
<organism evidence="1 2">
    <name type="scientific">Dallia pectoralis</name>
    <name type="common">Alaska blackfish</name>
    <dbReference type="NCBI Taxonomy" id="75939"/>
    <lineage>
        <taxon>Eukaryota</taxon>
        <taxon>Metazoa</taxon>
        <taxon>Chordata</taxon>
        <taxon>Craniata</taxon>
        <taxon>Vertebrata</taxon>
        <taxon>Euteleostomi</taxon>
        <taxon>Actinopterygii</taxon>
        <taxon>Neopterygii</taxon>
        <taxon>Teleostei</taxon>
        <taxon>Protacanthopterygii</taxon>
        <taxon>Esociformes</taxon>
        <taxon>Umbridae</taxon>
        <taxon>Dallia</taxon>
    </lineage>
</organism>
<keyword evidence="2" id="KW-1185">Reference proteome</keyword>
<dbReference type="EMBL" id="CM055732">
    <property type="protein sequence ID" value="KAJ8012332.1"/>
    <property type="molecule type" value="Genomic_DNA"/>
</dbReference>
<accession>A0ACC2H8V3</accession>